<comment type="caution">
    <text evidence="3">The sequence shown here is derived from an EMBL/GenBank/DDBJ whole genome shotgun (WGS) entry which is preliminary data.</text>
</comment>
<evidence type="ECO:0000313" key="4">
    <source>
        <dbReference type="Proteomes" id="UP000540698"/>
    </source>
</evidence>
<keyword evidence="4" id="KW-1185">Reference proteome</keyword>
<keyword evidence="2" id="KW-0789">Thiol protease inhibitor</keyword>
<keyword evidence="1" id="KW-0646">Protease inhibitor</keyword>
<dbReference type="PROSITE" id="PS51257">
    <property type="entry name" value="PROKAR_LIPOPROTEIN"/>
    <property type="match status" value="1"/>
</dbReference>
<dbReference type="AlphaFoldDB" id="A0A7X6L581"/>
<protein>
    <submittedName>
        <fullName evidence="3">Protease inhibitor I42 family protein</fullName>
    </submittedName>
</protein>
<evidence type="ECO:0000256" key="1">
    <source>
        <dbReference type="ARBA" id="ARBA00022690"/>
    </source>
</evidence>
<dbReference type="Gene3D" id="2.60.40.2020">
    <property type="match status" value="1"/>
</dbReference>
<name>A0A7X6L581_9NOCA</name>
<dbReference type="SUPFAM" id="SSF141066">
    <property type="entry name" value="ICP-like"/>
    <property type="match status" value="1"/>
</dbReference>
<dbReference type="GO" id="GO:0004869">
    <property type="term" value="F:cysteine-type endopeptidase inhibitor activity"/>
    <property type="evidence" value="ECO:0007669"/>
    <property type="project" value="UniProtKB-KW"/>
</dbReference>
<gene>
    <name evidence="3" type="ORF">HGB38_16975</name>
</gene>
<dbReference type="RefSeq" id="WP_062969560.1">
    <property type="nucleotide sequence ID" value="NZ_JAAXOS010000007.1"/>
</dbReference>
<reference evidence="3 4" key="1">
    <citation type="submission" date="2020-04" db="EMBL/GenBank/DDBJ databases">
        <title>MicrobeNet Type strains.</title>
        <authorList>
            <person name="Nicholson A.C."/>
        </authorList>
    </citation>
    <scope>NUCLEOTIDE SEQUENCE [LARGE SCALE GENOMIC DNA]</scope>
    <source>
        <strain evidence="3 4">DSM 44956</strain>
    </source>
</reference>
<accession>A0A7X6L581</accession>
<dbReference type="Proteomes" id="UP000540698">
    <property type="component" value="Unassembled WGS sequence"/>
</dbReference>
<organism evidence="3 4">
    <name type="scientific">Nocardia gamkensis</name>
    <dbReference type="NCBI Taxonomy" id="352869"/>
    <lineage>
        <taxon>Bacteria</taxon>
        <taxon>Bacillati</taxon>
        <taxon>Actinomycetota</taxon>
        <taxon>Actinomycetes</taxon>
        <taxon>Mycobacteriales</taxon>
        <taxon>Nocardiaceae</taxon>
        <taxon>Nocardia</taxon>
    </lineage>
</organism>
<evidence type="ECO:0000313" key="3">
    <source>
        <dbReference type="EMBL" id="NKY27905.1"/>
    </source>
</evidence>
<evidence type="ECO:0000256" key="2">
    <source>
        <dbReference type="ARBA" id="ARBA00022704"/>
    </source>
</evidence>
<dbReference type="InterPro" id="IPR036331">
    <property type="entry name" value="Chagasin-like_sf"/>
</dbReference>
<dbReference type="EMBL" id="JAAXOS010000007">
    <property type="protein sequence ID" value="NKY27905.1"/>
    <property type="molecule type" value="Genomic_DNA"/>
</dbReference>
<sequence length="106" mass="11402">MRKSLLVLLLCSTVVGCGNDSRETHPAEDAKPVVRVGDADDGQQRRLLVGQRLVVALPANPSTGYSWSVAQMGVAAGVTPLKLEYTRPWDQGLAPARTFSLTIEVQ</sequence>
<proteinExistence type="predicted"/>